<sequence>MRHLFIAPALLLLPRHSASKAAALHEGRWGEGASCFDAHWPQLQLDISPDAELSLWRREDFEQATAPPGQPETYSACFLRRHQVLIVQLDILEYTGNRASYLLEREIHVLTKFLDHLERNVGEERWEALTAGVAVCIPRHCAQEEDAGVLRKSSVEYIAYATGFGDSSVWLPTPRELDMNIVAQYSAFAMPAKSASPNEVPGPEFEGGCIIGRVPVTARLCWSGAAANEVLLDRLLVDGFPEAEGQSAGRISEVSDEAFDFLGSLPRKRRPPWLLCDDPSFHEAWRDWGRVLRESQVVHSGRTPRTLLAHAAKIIELFATEAWHWMATVYLHSFDLCDSDHIPADWRWNGDDFCAYHYIRDGHSDSWGGRRCWKRWAQFCPFGFVAALAVRSRGLREIGEEARALEDLRMGGAMLGSCAEFDLVGELWGGARDLQWHIVAVQRPETLAALEEVTGSQGDPLIDTTDAQRFVMWHALQLNSLVRLHLRDVARGTDLSKTPALAMLAYPSYLSLLIIPALLQVWPDLELSLFRLGRWMTHEKCPACAQLYEERFLHDEPALQELPLDFTSQPAGNVVWSADPADHGDFLVRLSTLLSHPRMHAGEVLVCAAPLWLCASLLLVNAQRKPLLSLCLMRHDLGGPPGFTASQAREVLRQDVVEPLAAAVTGGRQLRNLWVREDMARSYGNFELEEYDNFHPFVWLPSLYIEDRYSGCYDTADVVVMREGSLGRFAPTIHGHLFFSLLMQIVPSVGWKPASPWRFRLLPYTTERLSYSEIASHRAAVFIPRVWYGKLTFKDLVTMEIPLFMPDLELQASISTLHSEWGCGRWAQHETWAQMLCKAVRVTHRLPQSSFFRHPYVKRFGSAVDLVRQLVMMDCAALLQVNQDVRRWNSMLLQDDLAFWRTAIQALASGSGETASSAVAEEMDAFAKHKHHFALPTLPAPVALCELPAAAHCTVLEDPAMDSCCVEAAIVASRAERRRSVPQGAGSTNASGDATCLAQMDLCPEGQLLYGVHLLQDTPVQWNAVRPSPEHV</sequence>
<dbReference type="AlphaFoldDB" id="A0A812PP63"/>
<feature type="chain" id="PRO_5032546633" evidence="1">
    <location>
        <begin position="20"/>
        <end position="1032"/>
    </location>
</feature>
<accession>A0A812PP63</accession>
<dbReference type="EMBL" id="CAJNDS010002146">
    <property type="protein sequence ID" value="CAE7350792.1"/>
    <property type="molecule type" value="Genomic_DNA"/>
</dbReference>
<evidence type="ECO:0000313" key="3">
    <source>
        <dbReference type="Proteomes" id="UP000604046"/>
    </source>
</evidence>
<proteinExistence type="predicted"/>
<comment type="caution">
    <text evidence="2">The sequence shown here is derived from an EMBL/GenBank/DDBJ whole genome shotgun (WGS) entry which is preliminary data.</text>
</comment>
<protein>
    <submittedName>
        <fullName evidence="2">Uncharacterized protein</fullName>
    </submittedName>
</protein>
<reference evidence="2" key="1">
    <citation type="submission" date="2021-02" db="EMBL/GenBank/DDBJ databases">
        <authorList>
            <person name="Dougan E. K."/>
            <person name="Rhodes N."/>
            <person name="Thang M."/>
            <person name="Chan C."/>
        </authorList>
    </citation>
    <scope>NUCLEOTIDE SEQUENCE</scope>
</reference>
<dbReference type="OrthoDB" id="420009at2759"/>
<dbReference type="Proteomes" id="UP000604046">
    <property type="component" value="Unassembled WGS sequence"/>
</dbReference>
<gene>
    <name evidence="2" type="ORF">SNAT2548_LOCUS18478</name>
</gene>
<keyword evidence="1" id="KW-0732">Signal</keyword>
<evidence type="ECO:0000313" key="2">
    <source>
        <dbReference type="EMBL" id="CAE7350792.1"/>
    </source>
</evidence>
<organism evidence="2 3">
    <name type="scientific">Symbiodinium natans</name>
    <dbReference type="NCBI Taxonomy" id="878477"/>
    <lineage>
        <taxon>Eukaryota</taxon>
        <taxon>Sar</taxon>
        <taxon>Alveolata</taxon>
        <taxon>Dinophyceae</taxon>
        <taxon>Suessiales</taxon>
        <taxon>Symbiodiniaceae</taxon>
        <taxon>Symbiodinium</taxon>
    </lineage>
</organism>
<feature type="signal peptide" evidence="1">
    <location>
        <begin position="1"/>
        <end position="19"/>
    </location>
</feature>
<keyword evidence="3" id="KW-1185">Reference proteome</keyword>
<evidence type="ECO:0000256" key="1">
    <source>
        <dbReference type="SAM" id="SignalP"/>
    </source>
</evidence>
<name>A0A812PP63_9DINO</name>